<feature type="compositionally biased region" description="Acidic residues" evidence="4">
    <location>
        <begin position="186"/>
        <end position="196"/>
    </location>
</feature>
<feature type="compositionally biased region" description="Polar residues" evidence="4">
    <location>
        <begin position="114"/>
        <end position="133"/>
    </location>
</feature>
<keyword evidence="2" id="KW-0677">Repeat</keyword>
<dbReference type="PROSITE" id="PS50082">
    <property type="entry name" value="WD_REPEATS_2"/>
    <property type="match status" value="2"/>
</dbReference>
<feature type="compositionally biased region" description="Polar residues" evidence="4">
    <location>
        <begin position="71"/>
        <end position="80"/>
    </location>
</feature>
<feature type="region of interest" description="Disordered" evidence="4">
    <location>
        <begin position="492"/>
        <end position="583"/>
    </location>
</feature>
<dbReference type="InterPro" id="IPR001680">
    <property type="entry name" value="WD40_rpt"/>
</dbReference>
<keyword evidence="6" id="KW-1185">Reference proteome</keyword>
<dbReference type="SMART" id="SM00320">
    <property type="entry name" value="WD40"/>
    <property type="match status" value="5"/>
</dbReference>
<dbReference type="PANTHER" id="PTHR22847">
    <property type="entry name" value="WD40 REPEAT PROTEIN"/>
    <property type="match status" value="1"/>
</dbReference>
<feature type="region of interest" description="Disordered" evidence="4">
    <location>
        <begin position="387"/>
        <end position="465"/>
    </location>
</feature>
<reference evidence="5" key="1">
    <citation type="journal article" date="2020" name="Fungal Divers.">
        <title>Resolving the Mortierellaceae phylogeny through synthesis of multi-gene phylogenetics and phylogenomics.</title>
        <authorList>
            <person name="Vandepol N."/>
            <person name="Liber J."/>
            <person name="Desiro A."/>
            <person name="Na H."/>
            <person name="Kennedy M."/>
            <person name="Barry K."/>
            <person name="Grigoriev I.V."/>
            <person name="Miller A.N."/>
            <person name="O'Donnell K."/>
            <person name="Stajich J.E."/>
            <person name="Bonito G."/>
        </authorList>
    </citation>
    <scope>NUCLEOTIDE SEQUENCE</scope>
    <source>
        <strain evidence="5">BC1065</strain>
    </source>
</reference>
<dbReference type="GO" id="GO:0048188">
    <property type="term" value="C:Set1C/COMPASS complex"/>
    <property type="evidence" value="ECO:0007669"/>
    <property type="project" value="TreeGrafter"/>
</dbReference>
<name>A0A9P6U5H4_9FUNG</name>
<evidence type="ECO:0000256" key="2">
    <source>
        <dbReference type="ARBA" id="ARBA00022737"/>
    </source>
</evidence>
<evidence type="ECO:0008006" key="7">
    <source>
        <dbReference type="Google" id="ProtNLM"/>
    </source>
</evidence>
<feature type="region of interest" description="Disordered" evidence="4">
    <location>
        <begin position="1"/>
        <end position="368"/>
    </location>
</feature>
<keyword evidence="1 3" id="KW-0853">WD repeat</keyword>
<feature type="compositionally biased region" description="Low complexity" evidence="4">
    <location>
        <begin position="260"/>
        <end position="306"/>
    </location>
</feature>
<dbReference type="Proteomes" id="UP000807716">
    <property type="component" value="Unassembled WGS sequence"/>
</dbReference>
<dbReference type="Pfam" id="PF00400">
    <property type="entry name" value="WD40"/>
    <property type="match status" value="1"/>
</dbReference>
<dbReference type="SUPFAM" id="SSF50978">
    <property type="entry name" value="WD40 repeat-like"/>
    <property type="match status" value="1"/>
</dbReference>
<dbReference type="InterPro" id="IPR015943">
    <property type="entry name" value="WD40/YVTN_repeat-like_dom_sf"/>
</dbReference>
<evidence type="ECO:0000256" key="4">
    <source>
        <dbReference type="SAM" id="MobiDB-lite"/>
    </source>
</evidence>
<dbReference type="EMBL" id="JAAAJB010000259">
    <property type="protein sequence ID" value="KAG0260139.1"/>
    <property type="molecule type" value="Genomic_DNA"/>
</dbReference>
<organism evidence="5 6">
    <name type="scientific">Actinomortierella ambigua</name>
    <dbReference type="NCBI Taxonomy" id="1343610"/>
    <lineage>
        <taxon>Eukaryota</taxon>
        <taxon>Fungi</taxon>
        <taxon>Fungi incertae sedis</taxon>
        <taxon>Mucoromycota</taxon>
        <taxon>Mortierellomycotina</taxon>
        <taxon>Mortierellomycetes</taxon>
        <taxon>Mortierellales</taxon>
        <taxon>Mortierellaceae</taxon>
        <taxon>Actinomortierella</taxon>
    </lineage>
</organism>
<feature type="compositionally biased region" description="Polar residues" evidence="4">
    <location>
        <begin position="564"/>
        <end position="580"/>
    </location>
</feature>
<feature type="repeat" description="WD" evidence="3">
    <location>
        <begin position="878"/>
        <end position="912"/>
    </location>
</feature>
<evidence type="ECO:0000256" key="3">
    <source>
        <dbReference type="PROSITE-ProRule" id="PRU00221"/>
    </source>
</evidence>
<feature type="compositionally biased region" description="Low complexity" evidence="4">
    <location>
        <begin position="349"/>
        <end position="362"/>
    </location>
</feature>
<feature type="compositionally biased region" description="Polar residues" evidence="4">
    <location>
        <begin position="86"/>
        <end position="102"/>
    </location>
</feature>
<dbReference type="Gene3D" id="2.130.10.10">
    <property type="entry name" value="YVTN repeat-like/Quinoprotein amine dehydrogenase"/>
    <property type="match status" value="2"/>
</dbReference>
<feature type="compositionally biased region" description="Gly residues" evidence="4">
    <location>
        <begin position="154"/>
        <end position="168"/>
    </location>
</feature>
<accession>A0A9P6U5H4</accession>
<gene>
    <name evidence="5" type="ORF">DFQ27_003688</name>
</gene>
<dbReference type="OrthoDB" id="10248252at2759"/>
<evidence type="ECO:0000256" key="1">
    <source>
        <dbReference type="ARBA" id="ARBA00022574"/>
    </source>
</evidence>
<proteinExistence type="predicted"/>
<protein>
    <recommendedName>
        <fullName evidence="7">WD40 repeat-like protein</fullName>
    </recommendedName>
</protein>
<feature type="compositionally biased region" description="Low complexity" evidence="4">
    <location>
        <begin position="456"/>
        <end position="465"/>
    </location>
</feature>
<feature type="compositionally biased region" description="Basic and acidic residues" evidence="4">
    <location>
        <begin position="1"/>
        <end position="13"/>
    </location>
</feature>
<dbReference type="GO" id="GO:0042393">
    <property type="term" value="F:histone binding"/>
    <property type="evidence" value="ECO:0007669"/>
    <property type="project" value="TreeGrafter"/>
</dbReference>
<dbReference type="AlphaFoldDB" id="A0A9P6U5H4"/>
<dbReference type="PANTHER" id="PTHR22847:SF637">
    <property type="entry name" value="WD REPEAT DOMAIN 5B"/>
    <property type="match status" value="1"/>
</dbReference>
<evidence type="ECO:0000313" key="6">
    <source>
        <dbReference type="Proteomes" id="UP000807716"/>
    </source>
</evidence>
<evidence type="ECO:0000313" key="5">
    <source>
        <dbReference type="EMBL" id="KAG0260139.1"/>
    </source>
</evidence>
<feature type="compositionally biased region" description="Low complexity" evidence="4">
    <location>
        <begin position="528"/>
        <end position="558"/>
    </location>
</feature>
<sequence>MSSRDTRIEDRGRLNALHGTPLLGMPTLADGATNRTDMPGPQDLIPVKRRKHANTASMGAKRFSGGERSGFSFTSSTPLQSYPPATFTSVSSTPSLQQQRQGSRLPLPPPGHDSPTTRPAQRLNNTHRTSNKGISRGSGGSNKIGHVGSRGTLAGNGRGGAGTDGAGGGDRRGSSVVAGPIIVISDSDDDDDDDDFQTQGGTKRRLPLLGSEREQAIEIPSSSSGDEDFVETSGFKRRATPLPASSRQRKAQKPLKPVNGPATGMAARGTATGATSSAIPSAASPVTSSTKSSTGSTTMATSATTPLGGKRGQSTAPPVNRDATSRHDQPRRGSHQPQSQQQHHRRQQEQQSQLQQQQRRQPLSNEHNYPARIALSPVPTITLLDDQDQAASGDTTESDILEPVRPKNAQPDLHRQQTISTPTPAPHPHHPVAAPYQQHSQQGLLQDEQEQPSSPPQQQQQPLESSAWTSFANNFNSFLAVVNKVNRAVVRAKPSPSSVSSTRESSSSPPSSSVASRQPPTPAPQPPASSASEPIIIVPSPSPAPTTTTLVEHTTAAPGESLFPDSTASSSPPTIQSEQENMSETEVLYEVDFDLRSATREPSVLAVPDVHAMDVEGTLGVEDYHYDDDHLLGGELELPNLGGLKARVDYTQEIQGSYTRSQGQLLRYQQEIRSKNAQWRTHINRLECLAVTKDSVYLEQMRVITEQVAEANRLLRRADWDTISRITSVRSGENITPAECKAAFEAQYSQKRSKEEALKRATRFIPIKTSSLSHLLTVRALGSKSYNPGYVHDLIQKAQAKTYRCATSFNYGSGSIVDMAMKRDGTSFQVLVGSIATQDIYNRSGNLLLCDFNTGLTTPLTGHEVRASPQQDLIAKTVNDVKLSYSKRFFISASDDMTSKIWKTGTGELVATQNELCNRVTRVAVCEAGVMVYGMDRDEDRVSRQSIVLQHNAQRCVSCISFGQGYYWNILAVGMEGIGGIGNGQVVLYDAYVERPSARIMLERQTSLYPAASVSCFSFSSSGEYLLCGTSGGSGCDAEDNIGDGLMRLFDIKTGKQIAEVLTHQEDVNLVGFSPCETYVISCSAKNDIVVFDRRFLQRGMATPGLDGGLATYVGDPSSSGRRKGGKAATRRDTAARRVETKPLHSFFHSSLDEVPTSGISSALWWPSGPPPAGRAHPNDYEGFRSNHGSMAWLVTGGGDGVVRAWDLGRATEDAEAWKLEAKVGPIACVMATPDFDDLVIGGDTSMVSLYTMNEGIVAQYEHKPMRLLQRDE</sequence>
<dbReference type="InterPro" id="IPR036322">
    <property type="entry name" value="WD40_repeat_dom_sf"/>
</dbReference>
<feature type="region of interest" description="Disordered" evidence="4">
    <location>
        <begin position="1113"/>
        <end position="1135"/>
    </location>
</feature>
<comment type="caution">
    <text evidence="5">The sequence shown here is derived from an EMBL/GenBank/DDBJ whole genome shotgun (WGS) entry which is preliminary data.</text>
</comment>
<feature type="repeat" description="WD" evidence="3">
    <location>
        <begin position="1194"/>
        <end position="1208"/>
    </location>
</feature>
<feature type="compositionally biased region" description="Low complexity" evidence="4">
    <location>
        <begin position="492"/>
        <end position="518"/>
    </location>
</feature>